<evidence type="ECO:0000256" key="1">
    <source>
        <dbReference type="ARBA" id="ARBA00022553"/>
    </source>
</evidence>
<dbReference type="STRING" id="1499967.U27_01685"/>
<accession>A0A0S6WAC4</accession>
<organism evidence="5">
    <name type="scientific">Vecturithrix granuli</name>
    <dbReference type="NCBI Taxonomy" id="1499967"/>
    <lineage>
        <taxon>Bacteria</taxon>
        <taxon>Candidatus Moduliflexota</taxon>
        <taxon>Candidatus Vecturitrichia</taxon>
        <taxon>Candidatus Vecturitrichales</taxon>
        <taxon>Candidatus Vecturitrichaceae</taxon>
        <taxon>Candidatus Vecturithrix</taxon>
    </lineage>
</organism>
<dbReference type="GO" id="GO:0000160">
    <property type="term" value="P:phosphorelay signal transduction system"/>
    <property type="evidence" value="ECO:0007669"/>
    <property type="project" value="InterPro"/>
</dbReference>
<feature type="compositionally biased region" description="Pro residues" evidence="3">
    <location>
        <begin position="269"/>
        <end position="281"/>
    </location>
</feature>
<dbReference type="AlphaFoldDB" id="A0A0S6WAC4"/>
<dbReference type="Pfam" id="PF00072">
    <property type="entry name" value="Response_reg"/>
    <property type="match status" value="1"/>
</dbReference>
<dbReference type="EMBL" id="DF820463">
    <property type="protein sequence ID" value="GAK54854.1"/>
    <property type="molecule type" value="Genomic_DNA"/>
</dbReference>
<evidence type="ECO:0000313" key="6">
    <source>
        <dbReference type="Proteomes" id="UP000030661"/>
    </source>
</evidence>
<dbReference type="HOGENOM" id="CLU_773072_0_0_0"/>
<feature type="modified residue" description="4-aspartylphosphate" evidence="2">
    <location>
        <position position="54"/>
    </location>
</feature>
<feature type="domain" description="Response regulatory" evidence="4">
    <location>
        <begin position="5"/>
        <end position="120"/>
    </location>
</feature>
<protein>
    <submittedName>
        <fullName evidence="5">Response regulator receiver protein</fullName>
    </submittedName>
</protein>
<dbReference type="Proteomes" id="UP000030661">
    <property type="component" value="Unassembled WGS sequence"/>
</dbReference>
<feature type="region of interest" description="Disordered" evidence="3">
    <location>
        <begin position="262"/>
        <end position="281"/>
    </location>
</feature>
<feature type="modified residue" description="4-aspartylphosphate" evidence="2">
    <location>
        <position position="192"/>
    </location>
</feature>
<gene>
    <name evidence="5" type="ORF">U27_01685</name>
</gene>
<evidence type="ECO:0000256" key="3">
    <source>
        <dbReference type="SAM" id="MobiDB-lite"/>
    </source>
</evidence>
<dbReference type="InterPro" id="IPR011006">
    <property type="entry name" value="CheY-like_superfamily"/>
</dbReference>
<keyword evidence="6" id="KW-1185">Reference proteome</keyword>
<feature type="domain" description="Response regulatory" evidence="4">
    <location>
        <begin position="143"/>
        <end position="259"/>
    </location>
</feature>
<dbReference type="PROSITE" id="PS50110">
    <property type="entry name" value="RESPONSE_REGULATORY"/>
    <property type="match status" value="2"/>
</dbReference>
<dbReference type="InterPro" id="IPR001789">
    <property type="entry name" value="Sig_transdc_resp-reg_receiver"/>
</dbReference>
<keyword evidence="1 2" id="KW-0597">Phosphoprotein</keyword>
<name>A0A0S6WAC4_VECG1</name>
<proteinExistence type="predicted"/>
<reference evidence="5" key="1">
    <citation type="journal article" date="2015" name="PeerJ">
        <title>First genomic representation of candidate bacterial phylum KSB3 points to enhanced environmental sensing as a trigger of wastewater bulking.</title>
        <authorList>
            <person name="Sekiguchi Y."/>
            <person name="Ohashi A."/>
            <person name="Parks D.H."/>
            <person name="Yamauchi T."/>
            <person name="Tyson G.W."/>
            <person name="Hugenholtz P."/>
        </authorList>
    </citation>
    <scope>NUCLEOTIDE SEQUENCE [LARGE SCALE GENOMIC DNA]</scope>
</reference>
<dbReference type="Gene3D" id="3.40.50.2300">
    <property type="match status" value="2"/>
</dbReference>
<dbReference type="SUPFAM" id="SSF52172">
    <property type="entry name" value="CheY-like"/>
    <property type="match status" value="2"/>
</dbReference>
<dbReference type="PANTHER" id="PTHR44591">
    <property type="entry name" value="STRESS RESPONSE REGULATOR PROTEIN 1"/>
    <property type="match status" value="1"/>
</dbReference>
<dbReference type="eggNOG" id="COG0745">
    <property type="taxonomic scope" value="Bacteria"/>
</dbReference>
<sequence>MNKPSIVVIAEDIKTQEEFKRILEHNNYDHVVARNGIDGIALSRMVIPSAIVVDKEIPQLQAIGVCKSLLADDRLRSIPVIVLAATASVDGELTTFSNFGGVLQRPIEESVVKSTLQTAFEAKRKAGGSGIQKPAKHREEPIKVLSVDDSSVVRKLVTMILTAEGFKVSTASDGLDGINKAKEIKPDIILLDFVMPKMNGFQVCRILQKDEKLRQIPVILVTSKGDKVGDKFVNQLGVTAYITKPFQPEELVTKIHQTLEAQEGTTPAPQIPQPPSPVAVPSVNPPEPVVVAPAATAVRTQAVPVAAETLKTMVQEEVSRIFAQGFEQKVEELVKNELEKLMKTLDKRIEKAVVEKMNEYIRRAKKK</sequence>
<dbReference type="InterPro" id="IPR050595">
    <property type="entry name" value="Bact_response_regulator"/>
</dbReference>
<evidence type="ECO:0000259" key="4">
    <source>
        <dbReference type="PROSITE" id="PS50110"/>
    </source>
</evidence>
<evidence type="ECO:0000313" key="5">
    <source>
        <dbReference type="EMBL" id="GAK54854.1"/>
    </source>
</evidence>
<dbReference type="PANTHER" id="PTHR44591:SF3">
    <property type="entry name" value="RESPONSE REGULATORY DOMAIN-CONTAINING PROTEIN"/>
    <property type="match status" value="1"/>
</dbReference>
<dbReference type="SMART" id="SM00448">
    <property type="entry name" value="REC"/>
    <property type="match status" value="2"/>
</dbReference>
<evidence type="ECO:0000256" key="2">
    <source>
        <dbReference type="PROSITE-ProRule" id="PRU00169"/>
    </source>
</evidence>